<proteinExistence type="predicted"/>
<gene>
    <name evidence="1" type="ORF">ZEAMMB73_Zm00001d013439</name>
</gene>
<dbReference type="GO" id="GO:0004674">
    <property type="term" value="F:protein serine/threonine kinase activity"/>
    <property type="evidence" value="ECO:0007669"/>
    <property type="project" value="UniProtKB-KW"/>
</dbReference>
<organism evidence="1">
    <name type="scientific">Zea mays</name>
    <name type="common">Maize</name>
    <dbReference type="NCBI Taxonomy" id="4577"/>
    <lineage>
        <taxon>Eukaryota</taxon>
        <taxon>Viridiplantae</taxon>
        <taxon>Streptophyta</taxon>
        <taxon>Embryophyta</taxon>
        <taxon>Tracheophyta</taxon>
        <taxon>Spermatophyta</taxon>
        <taxon>Magnoliopsida</taxon>
        <taxon>Liliopsida</taxon>
        <taxon>Poales</taxon>
        <taxon>Poaceae</taxon>
        <taxon>PACMAD clade</taxon>
        <taxon>Panicoideae</taxon>
        <taxon>Andropogonodae</taxon>
        <taxon>Andropogoneae</taxon>
        <taxon>Tripsacinae</taxon>
        <taxon>Zea</taxon>
    </lineage>
</organism>
<keyword evidence="1" id="KW-0723">Serine/threonine-protein kinase</keyword>
<protein>
    <submittedName>
        <fullName evidence="1">Putative serine/threonine protein kinase IREH1</fullName>
    </submittedName>
</protein>
<accession>A0A1D6GJA8</accession>
<dbReference type="EMBL" id="CM000781">
    <property type="protein sequence ID" value="AQK63486.1"/>
    <property type="molecule type" value="Genomic_DNA"/>
</dbReference>
<keyword evidence="1" id="KW-0418">Kinase</keyword>
<sequence>MTEDSDGLNEFESSANVNYSFSNFSFKLRCRIMLPSIMICSPKD</sequence>
<dbReference type="AlphaFoldDB" id="A0A1D6GJA8"/>
<evidence type="ECO:0000313" key="1">
    <source>
        <dbReference type="EMBL" id="AQK63486.1"/>
    </source>
</evidence>
<reference evidence="1" key="1">
    <citation type="submission" date="2015-12" db="EMBL/GenBank/DDBJ databases">
        <title>Update maize B73 reference genome by single molecule sequencing technologies.</title>
        <authorList>
            <consortium name="Maize Genome Sequencing Project"/>
            <person name="Ware D."/>
        </authorList>
    </citation>
    <scope>NUCLEOTIDE SEQUENCE</scope>
    <source>
        <tissue evidence="1">Seedling</tissue>
    </source>
</reference>
<keyword evidence="1" id="KW-0808">Transferase</keyword>
<name>A0A1D6GJA8_MAIZE</name>